<dbReference type="AlphaFoldDB" id="F2IW75"/>
<dbReference type="HOGENOM" id="CLU_2667942_0_0_5"/>
<sequence length="75" mass="8935">MRGIYWLEFIPPIVLKAKKFKYISVYTPRISLKIFIEDIFYVILQDMGLDEPNLLAKPGYFSIQDVISTDRRIRH</sequence>
<evidence type="ECO:0000313" key="2">
    <source>
        <dbReference type="Proteomes" id="UP000008130"/>
    </source>
</evidence>
<dbReference type="KEGG" id="pgv:SL003B_3037"/>
<evidence type="ECO:0000313" key="1">
    <source>
        <dbReference type="EMBL" id="ADZ71460.1"/>
    </source>
</evidence>
<dbReference type="EMBL" id="CP002568">
    <property type="protein sequence ID" value="ADZ71460.1"/>
    <property type="molecule type" value="Genomic_DNA"/>
</dbReference>
<gene>
    <name evidence="1" type="ordered locus">SL003B_3037</name>
</gene>
<reference evidence="1 2" key="1">
    <citation type="journal article" date="2011" name="J. Bacteriol.">
        <title>Complete genome sequence of Polymorphum gilvum SL003B-26A1T, a crude oil-degrading bacterium from oil-polluted saline soil.</title>
        <authorList>
            <person name="Li S.G."/>
            <person name="Tang Y.Q."/>
            <person name="Nie Y."/>
            <person name="Cai M."/>
            <person name="Wu X.L."/>
        </authorList>
    </citation>
    <scope>NUCLEOTIDE SEQUENCE [LARGE SCALE GENOMIC DNA]</scope>
    <source>
        <strain evidence="2">LMG 25793 / CGMCC 1.9160 / SL003B-26A1</strain>
    </source>
</reference>
<dbReference type="Proteomes" id="UP000008130">
    <property type="component" value="Chromosome"/>
</dbReference>
<keyword evidence="2" id="KW-1185">Reference proteome</keyword>
<protein>
    <submittedName>
        <fullName evidence="1">Uncharacterized protein</fullName>
    </submittedName>
</protein>
<organism evidence="1 2">
    <name type="scientific">Polymorphum gilvum (strain LMG 25793 / CGMCC 1.9160 / SL003B-26A1)</name>
    <dbReference type="NCBI Taxonomy" id="991905"/>
    <lineage>
        <taxon>Bacteria</taxon>
        <taxon>Pseudomonadati</taxon>
        <taxon>Pseudomonadota</taxon>
        <taxon>Alphaproteobacteria</taxon>
        <taxon>Rhodobacterales</taxon>
        <taxon>Paracoccaceae</taxon>
        <taxon>Polymorphum</taxon>
    </lineage>
</organism>
<name>F2IW75_POLGS</name>
<accession>F2IW75</accession>
<proteinExistence type="predicted"/>